<feature type="domain" description="Beta-lactamase-related" evidence="1">
    <location>
        <begin position="63"/>
        <end position="341"/>
    </location>
</feature>
<dbReference type="InterPro" id="IPR050491">
    <property type="entry name" value="AmpC-like"/>
</dbReference>
<keyword evidence="3" id="KW-1185">Reference proteome</keyword>
<dbReference type="RefSeq" id="WP_089795556.1">
    <property type="nucleotide sequence ID" value="NZ_FOIU01000004.1"/>
</dbReference>
<accession>A0A1I0S2F8</accession>
<organism evidence="2 3">
    <name type="scientific">Chryseobacterium wanjuense</name>
    <dbReference type="NCBI Taxonomy" id="356305"/>
    <lineage>
        <taxon>Bacteria</taxon>
        <taxon>Pseudomonadati</taxon>
        <taxon>Bacteroidota</taxon>
        <taxon>Flavobacteriia</taxon>
        <taxon>Flavobacteriales</taxon>
        <taxon>Weeksellaceae</taxon>
        <taxon>Chryseobacterium group</taxon>
        <taxon>Chryseobacterium</taxon>
    </lineage>
</organism>
<evidence type="ECO:0000259" key="1">
    <source>
        <dbReference type="Pfam" id="PF00144"/>
    </source>
</evidence>
<reference evidence="3" key="1">
    <citation type="submission" date="2016-10" db="EMBL/GenBank/DDBJ databases">
        <authorList>
            <person name="Varghese N."/>
            <person name="Submissions S."/>
        </authorList>
    </citation>
    <scope>NUCLEOTIDE SEQUENCE [LARGE SCALE GENOMIC DNA]</scope>
    <source>
        <strain evidence="3">DSM 17724</strain>
    </source>
</reference>
<dbReference type="InterPro" id="IPR023650">
    <property type="entry name" value="Beta-lactam_class-A_AS"/>
</dbReference>
<dbReference type="Proteomes" id="UP000199469">
    <property type="component" value="Unassembled WGS sequence"/>
</dbReference>
<dbReference type="PANTHER" id="PTHR46825">
    <property type="entry name" value="D-ALANYL-D-ALANINE-CARBOXYPEPTIDASE/ENDOPEPTIDASE AMPH"/>
    <property type="match status" value="1"/>
</dbReference>
<evidence type="ECO:0000313" key="2">
    <source>
        <dbReference type="EMBL" id="SEW48675.1"/>
    </source>
</evidence>
<gene>
    <name evidence="2" type="ORF">SAMN05421841_3865</name>
</gene>
<dbReference type="PANTHER" id="PTHR46825:SF9">
    <property type="entry name" value="BETA-LACTAMASE-RELATED DOMAIN-CONTAINING PROTEIN"/>
    <property type="match status" value="1"/>
</dbReference>
<dbReference type="InterPro" id="IPR012338">
    <property type="entry name" value="Beta-lactam/transpept-like"/>
</dbReference>
<dbReference type="SUPFAM" id="SSF56601">
    <property type="entry name" value="beta-lactamase/transpeptidase-like"/>
    <property type="match status" value="1"/>
</dbReference>
<dbReference type="PROSITE" id="PS00146">
    <property type="entry name" value="BETA_LACTAMASE_A"/>
    <property type="match status" value="1"/>
</dbReference>
<name>A0A1I0S2F8_9FLAO</name>
<dbReference type="AlphaFoldDB" id="A0A1I0S2F8"/>
<proteinExistence type="predicted"/>
<dbReference type="STRING" id="356305.SAMN05421841_3865"/>
<dbReference type="Gene3D" id="3.40.710.10">
    <property type="entry name" value="DD-peptidase/beta-lactamase superfamily"/>
    <property type="match status" value="1"/>
</dbReference>
<dbReference type="Pfam" id="PF00144">
    <property type="entry name" value="Beta-lactamase"/>
    <property type="match status" value="1"/>
</dbReference>
<dbReference type="InterPro" id="IPR001466">
    <property type="entry name" value="Beta-lactam-related"/>
</dbReference>
<protein>
    <submittedName>
        <fullName evidence="2">CubicO group peptidase, beta-lactamase class C family</fullName>
    </submittedName>
</protein>
<evidence type="ECO:0000313" key="3">
    <source>
        <dbReference type="Proteomes" id="UP000199469"/>
    </source>
</evidence>
<dbReference type="EMBL" id="FOIU01000004">
    <property type="protein sequence ID" value="SEW48675.1"/>
    <property type="molecule type" value="Genomic_DNA"/>
</dbReference>
<dbReference type="OrthoDB" id="9793489at2"/>
<sequence>MIIKTLRIFLIISILINLISCKNEVKVKPVDKKAIVDSTITVFQKNLLKNQIDSVFKKYNFNGSVAVFKDSVQLYRKDQGFSDFKNKIKIDSNTVFAIGSVSKQFTAALVLLQMEQGKLQTDDKVSKYLPDFQNKDYQNITIHQLLNHTSGLNTLGEKLHFKSGTDFLYSNEGFNALGKIIEKVSGKSYDENVMELFKKAGMLHSSTGNLFKGNDFAGAHLRNGKKFVEIQNMPKRLASKDIGIPAGGILSTIDDLHTWNNALYNGKILTKETLKKFTSQSAERHHPVFGKMGYGYGIMTNVEKPVTYYHSGYVKGSPSLNIFYPETKTSVIILSNIADEEKGKNLIFKPYADIKKITDAIENSVVQMKKDTTNVLAVH</sequence>